<dbReference type="FunFam" id="3.30.70.1350:FF:000002">
    <property type="entry name" value="Ferrous-iron efflux pump FieF"/>
    <property type="match status" value="1"/>
</dbReference>
<feature type="non-terminal residue" evidence="10">
    <location>
        <position position="1"/>
    </location>
</feature>
<keyword evidence="6 7" id="KW-0472">Membrane</keyword>
<proteinExistence type="predicted"/>
<dbReference type="InterPro" id="IPR036837">
    <property type="entry name" value="Cation_efflux_CTD_sf"/>
</dbReference>
<dbReference type="EMBL" id="BARU01033718">
    <property type="protein sequence ID" value="GAH70618.1"/>
    <property type="molecule type" value="Genomic_DNA"/>
</dbReference>
<dbReference type="PANTHER" id="PTHR43840:SF15">
    <property type="entry name" value="MITOCHONDRIAL METAL TRANSPORTER 1-RELATED"/>
    <property type="match status" value="1"/>
</dbReference>
<protein>
    <submittedName>
        <fullName evidence="10">Uncharacterized protein</fullName>
    </submittedName>
</protein>
<dbReference type="Gene3D" id="3.30.70.1350">
    <property type="entry name" value="Cation efflux protein, cytoplasmic domain"/>
    <property type="match status" value="1"/>
</dbReference>
<feature type="non-terminal residue" evidence="10">
    <location>
        <position position="258"/>
    </location>
</feature>
<dbReference type="InterPro" id="IPR027469">
    <property type="entry name" value="Cation_efflux_TMD_sf"/>
</dbReference>
<feature type="transmembrane region" description="Helical" evidence="7">
    <location>
        <begin position="77"/>
        <end position="95"/>
    </location>
</feature>
<feature type="domain" description="Cation efflux protein transmembrane" evidence="8">
    <location>
        <begin position="2"/>
        <end position="170"/>
    </location>
</feature>
<feature type="domain" description="Cation efflux protein cytoplasmic" evidence="9">
    <location>
        <begin position="176"/>
        <end position="253"/>
    </location>
</feature>
<evidence type="ECO:0000256" key="5">
    <source>
        <dbReference type="ARBA" id="ARBA00022989"/>
    </source>
</evidence>
<dbReference type="InterPro" id="IPR058533">
    <property type="entry name" value="Cation_efflux_TM"/>
</dbReference>
<evidence type="ECO:0000256" key="2">
    <source>
        <dbReference type="ARBA" id="ARBA00022448"/>
    </source>
</evidence>
<evidence type="ECO:0000256" key="7">
    <source>
        <dbReference type="SAM" id="Phobius"/>
    </source>
</evidence>
<name>X1JLH1_9ZZZZ</name>
<evidence type="ECO:0000256" key="3">
    <source>
        <dbReference type="ARBA" id="ARBA00022475"/>
    </source>
</evidence>
<dbReference type="InterPro" id="IPR050291">
    <property type="entry name" value="CDF_Transporter"/>
</dbReference>
<dbReference type="PANTHER" id="PTHR43840">
    <property type="entry name" value="MITOCHONDRIAL METAL TRANSPORTER 1-RELATED"/>
    <property type="match status" value="1"/>
</dbReference>
<evidence type="ECO:0000259" key="8">
    <source>
        <dbReference type="Pfam" id="PF01545"/>
    </source>
</evidence>
<dbReference type="GO" id="GO:0006882">
    <property type="term" value="P:intracellular zinc ion homeostasis"/>
    <property type="evidence" value="ECO:0007669"/>
    <property type="project" value="TreeGrafter"/>
</dbReference>
<feature type="transmembrane region" description="Helical" evidence="7">
    <location>
        <begin position="12"/>
        <end position="30"/>
    </location>
</feature>
<dbReference type="SUPFAM" id="SSF161111">
    <property type="entry name" value="Cation efflux protein transmembrane domain-like"/>
    <property type="match status" value="1"/>
</dbReference>
<dbReference type="GO" id="GO:0015341">
    <property type="term" value="F:zinc efflux antiporter activity"/>
    <property type="evidence" value="ECO:0007669"/>
    <property type="project" value="TreeGrafter"/>
</dbReference>
<evidence type="ECO:0000256" key="1">
    <source>
        <dbReference type="ARBA" id="ARBA00004651"/>
    </source>
</evidence>
<comment type="caution">
    <text evidence="10">The sequence shown here is derived from an EMBL/GenBank/DDBJ whole genome shotgun (WGS) entry which is preliminary data.</text>
</comment>
<dbReference type="SUPFAM" id="SSF160240">
    <property type="entry name" value="Cation efflux protein cytoplasmic domain-like"/>
    <property type="match status" value="1"/>
</dbReference>
<dbReference type="AlphaFoldDB" id="X1JLH1"/>
<dbReference type="GO" id="GO:0005886">
    <property type="term" value="C:plasma membrane"/>
    <property type="evidence" value="ECO:0007669"/>
    <property type="project" value="UniProtKB-SubCell"/>
</dbReference>
<dbReference type="InterPro" id="IPR002524">
    <property type="entry name" value="Cation_efflux"/>
</dbReference>
<dbReference type="Pfam" id="PF16916">
    <property type="entry name" value="ZT_dimer"/>
    <property type="match status" value="1"/>
</dbReference>
<keyword evidence="2" id="KW-0813">Transport</keyword>
<evidence type="ECO:0000259" key="9">
    <source>
        <dbReference type="Pfam" id="PF16916"/>
    </source>
</evidence>
<feature type="transmembrane region" description="Helical" evidence="7">
    <location>
        <begin position="129"/>
        <end position="156"/>
    </location>
</feature>
<keyword evidence="3" id="KW-1003">Cell membrane</keyword>
<keyword evidence="5 7" id="KW-1133">Transmembrane helix</keyword>
<reference evidence="10" key="1">
    <citation type="journal article" date="2014" name="Front. Microbiol.">
        <title>High frequency of phylogenetically diverse reductive dehalogenase-homologous genes in deep subseafloor sedimentary metagenomes.</title>
        <authorList>
            <person name="Kawai M."/>
            <person name="Futagami T."/>
            <person name="Toyoda A."/>
            <person name="Takaki Y."/>
            <person name="Nishi S."/>
            <person name="Hori S."/>
            <person name="Arai W."/>
            <person name="Tsubouchi T."/>
            <person name="Morono Y."/>
            <person name="Uchiyama I."/>
            <person name="Ito T."/>
            <person name="Fujiyama A."/>
            <person name="Inagaki F."/>
            <person name="Takami H."/>
        </authorList>
    </citation>
    <scope>NUCLEOTIDE SEQUENCE</scope>
    <source>
        <strain evidence="10">Expedition CK06-06</strain>
    </source>
</reference>
<dbReference type="Gene3D" id="1.20.1510.10">
    <property type="entry name" value="Cation efflux protein transmembrane domain"/>
    <property type="match status" value="1"/>
</dbReference>
<gene>
    <name evidence="10" type="ORF">S03H2_53010</name>
</gene>
<accession>X1JLH1</accession>
<dbReference type="InterPro" id="IPR027470">
    <property type="entry name" value="Cation_efflux_CTD"/>
</dbReference>
<keyword evidence="4 7" id="KW-0812">Transmembrane</keyword>
<evidence type="ECO:0000256" key="6">
    <source>
        <dbReference type="ARBA" id="ARBA00023136"/>
    </source>
</evidence>
<comment type="subcellular location">
    <subcellularLocation>
        <location evidence="1">Cell membrane</location>
        <topology evidence="1">Multi-pass membrane protein</topology>
    </subcellularLocation>
</comment>
<dbReference type="GO" id="GO:0015093">
    <property type="term" value="F:ferrous iron transmembrane transporter activity"/>
    <property type="evidence" value="ECO:0007669"/>
    <property type="project" value="TreeGrafter"/>
</dbReference>
<dbReference type="GO" id="GO:0015086">
    <property type="term" value="F:cadmium ion transmembrane transporter activity"/>
    <property type="evidence" value="ECO:0007669"/>
    <property type="project" value="TreeGrafter"/>
</dbReference>
<dbReference type="Pfam" id="PF01545">
    <property type="entry name" value="Cation_efflux"/>
    <property type="match status" value="1"/>
</dbReference>
<evidence type="ECO:0000256" key="4">
    <source>
        <dbReference type="ARBA" id="ARBA00022692"/>
    </source>
</evidence>
<evidence type="ECO:0000313" key="10">
    <source>
        <dbReference type="EMBL" id="GAH70618.1"/>
    </source>
</evidence>
<organism evidence="10">
    <name type="scientific">marine sediment metagenome</name>
    <dbReference type="NCBI Taxonomy" id="412755"/>
    <lineage>
        <taxon>unclassified sequences</taxon>
        <taxon>metagenomes</taxon>
        <taxon>ecological metagenomes</taxon>
    </lineage>
</organism>
<sequence length="258" mass="28104">ISILAQAADSFLDLFAILVTFLAIVVAVRPADEEHPFGHGKVENIAAIIQALLIFTAGGLIIYSAVRRIIAGTTIELTEAGIGVMLVSVIVSIFLSRHLLKVSRITDSIALEASARNIAVDVYSAAGVLIGLVVIRFTGLSILDPIIALAVALLILKAGYNVTRKSFGGLVDVRLPKAEEVEIKSCIREHYSEVVSFHKLRTRKAGSQRYIDLHLVMPKNASVDEAHRMCDHLEQDIENRLHHTSVTIHVEPCSIECD</sequence>
<dbReference type="NCBIfam" id="TIGR01297">
    <property type="entry name" value="CDF"/>
    <property type="match status" value="1"/>
</dbReference>
<feature type="transmembrane region" description="Helical" evidence="7">
    <location>
        <begin position="45"/>
        <end position="65"/>
    </location>
</feature>